<evidence type="ECO:0000256" key="6">
    <source>
        <dbReference type="SAM" id="MobiDB-lite"/>
    </source>
</evidence>
<sequence length="440" mass="46824">MDKVFSLDDIIDSIWAASPGPTPPGLPPQVGGGGAMNRSASEWFFEKFLQVADESDVPDSDPNLSRNPNGDPISNAGAPPSVAGSNLCVSSRDLRRVGDDEVVEVKAPSAAIFPLPSNPPGLADPEHCQALLKKKLDMFCAAVAMSRGSSANPQESASIADSMSPISDASQLGSPAPMNGNASKLQHNAIGPIGIPALPSLQNLGTQGRQATSNSSRELSDDDDELEDETETNDLDPSDVKRMRRMLSNRESARRSRRRKQAHLSELEAQVSQLRIENSSLLKRVTDINQKYNDASVDNRILKADLETIRAKVKMAEESVKRATGASPLYPMIPDMSNISLPFLGTSNANFAVGAVPVQVDSNHFFHTPTHQRIHIPDIATVPPVENAAHGPLPATRAGRTPSLQGAAGTPETVCSGPSSCSPLHWNSAAWSPDTSVSDK</sequence>
<reference evidence="8 9" key="1">
    <citation type="submission" date="2023-10" db="EMBL/GenBank/DDBJ databases">
        <title>Chromosome-scale genome assembly provides insights into flower coloration mechanisms of Canna indica.</title>
        <authorList>
            <person name="Li C."/>
        </authorList>
    </citation>
    <scope>NUCLEOTIDE SEQUENCE [LARGE SCALE GENOMIC DNA]</scope>
    <source>
        <tissue evidence="8">Flower</tissue>
    </source>
</reference>
<feature type="compositionally biased region" description="Acidic residues" evidence="6">
    <location>
        <begin position="220"/>
        <end position="237"/>
    </location>
</feature>
<dbReference type="PROSITE" id="PS00036">
    <property type="entry name" value="BZIP_BASIC"/>
    <property type="match status" value="1"/>
</dbReference>
<keyword evidence="4" id="KW-0804">Transcription</keyword>
<dbReference type="SUPFAM" id="SSF57959">
    <property type="entry name" value="Leucine zipper domain"/>
    <property type="match status" value="1"/>
</dbReference>
<feature type="region of interest" description="Disordered" evidence="6">
    <location>
        <begin position="16"/>
        <end position="37"/>
    </location>
</feature>
<dbReference type="PANTHER" id="PTHR46408:SF10">
    <property type="entry name" value="BASIC LEUCINE ZIPPER 63"/>
    <property type="match status" value="1"/>
</dbReference>
<keyword evidence="9" id="KW-1185">Reference proteome</keyword>
<dbReference type="EMBL" id="CP136891">
    <property type="protein sequence ID" value="WOK99418.1"/>
    <property type="molecule type" value="Genomic_DNA"/>
</dbReference>
<evidence type="ECO:0000256" key="1">
    <source>
        <dbReference type="ARBA" id="ARBA00004123"/>
    </source>
</evidence>
<organism evidence="8 9">
    <name type="scientific">Canna indica</name>
    <name type="common">Indian-shot</name>
    <dbReference type="NCBI Taxonomy" id="4628"/>
    <lineage>
        <taxon>Eukaryota</taxon>
        <taxon>Viridiplantae</taxon>
        <taxon>Streptophyta</taxon>
        <taxon>Embryophyta</taxon>
        <taxon>Tracheophyta</taxon>
        <taxon>Spermatophyta</taxon>
        <taxon>Magnoliopsida</taxon>
        <taxon>Liliopsida</taxon>
        <taxon>Zingiberales</taxon>
        <taxon>Cannaceae</taxon>
        <taxon>Canna</taxon>
    </lineage>
</organism>
<evidence type="ECO:0000256" key="3">
    <source>
        <dbReference type="ARBA" id="ARBA00023125"/>
    </source>
</evidence>
<evidence type="ECO:0000256" key="4">
    <source>
        <dbReference type="ARBA" id="ARBA00023163"/>
    </source>
</evidence>
<dbReference type="InterPro" id="IPR020983">
    <property type="entry name" value="Basic_leucine-zipper_C"/>
</dbReference>
<dbReference type="PROSITE" id="PS50217">
    <property type="entry name" value="BZIP"/>
    <property type="match status" value="1"/>
</dbReference>
<dbReference type="GO" id="GO:0003700">
    <property type="term" value="F:DNA-binding transcription factor activity"/>
    <property type="evidence" value="ECO:0007669"/>
    <property type="project" value="InterPro"/>
</dbReference>
<dbReference type="InterPro" id="IPR046347">
    <property type="entry name" value="bZIP_sf"/>
</dbReference>
<dbReference type="SMART" id="SM00338">
    <property type="entry name" value="BRLZ"/>
    <property type="match status" value="1"/>
</dbReference>
<dbReference type="PANTHER" id="PTHR46408">
    <property type="entry name" value="BASIC LEUCINE ZIPPER 63"/>
    <property type="match status" value="1"/>
</dbReference>
<evidence type="ECO:0000256" key="2">
    <source>
        <dbReference type="ARBA" id="ARBA00023015"/>
    </source>
</evidence>
<feature type="compositionally biased region" description="Polar residues" evidence="6">
    <location>
        <begin position="201"/>
        <end position="212"/>
    </location>
</feature>
<evidence type="ECO:0000256" key="5">
    <source>
        <dbReference type="ARBA" id="ARBA00023242"/>
    </source>
</evidence>
<dbReference type="FunFam" id="1.20.5.170:FF:000020">
    <property type="entry name" value="BZIP transcription factor"/>
    <property type="match status" value="1"/>
</dbReference>
<dbReference type="Proteomes" id="UP001327560">
    <property type="component" value="Chromosome 2"/>
</dbReference>
<gene>
    <name evidence="8" type="ORF">Cni_G08130</name>
</gene>
<keyword evidence="5" id="KW-0539">Nucleus</keyword>
<feature type="region of interest" description="Disordered" evidence="6">
    <location>
        <begin position="147"/>
        <end position="187"/>
    </location>
</feature>
<dbReference type="GO" id="GO:0003677">
    <property type="term" value="F:DNA binding"/>
    <property type="evidence" value="ECO:0007669"/>
    <property type="project" value="UniProtKB-KW"/>
</dbReference>
<dbReference type="AlphaFoldDB" id="A0AAQ3K1L5"/>
<evidence type="ECO:0000313" key="9">
    <source>
        <dbReference type="Proteomes" id="UP001327560"/>
    </source>
</evidence>
<evidence type="ECO:0000259" key="7">
    <source>
        <dbReference type="PROSITE" id="PS50217"/>
    </source>
</evidence>
<dbReference type="Pfam" id="PF00170">
    <property type="entry name" value="bZIP_1"/>
    <property type="match status" value="1"/>
</dbReference>
<dbReference type="CDD" id="cd14702">
    <property type="entry name" value="bZIP_plant_GBF1"/>
    <property type="match status" value="1"/>
</dbReference>
<comment type="subcellular location">
    <subcellularLocation>
        <location evidence="1">Nucleus</location>
    </subcellularLocation>
</comment>
<protein>
    <recommendedName>
        <fullName evidence="7">BZIP domain-containing protein</fullName>
    </recommendedName>
</protein>
<dbReference type="GO" id="GO:0005634">
    <property type="term" value="C:nucleus"/>
    <property type="evidence" value="ECO:0007669"/>
    <property type="project" value="UniProtKB-SubCell"/>
</dbReference>
<name>A0AAQ3K1L5_9LILI</name>
<keyword evidence="3" id="KW-0238">DNA-binding</keyword>
<feature type="domain" description="BZIP" evidence="7">
    <location>
        <begin position="239"/>
        <end position="293"/>
    </location>
</feature>
<evidence type="ECO:0000313" key="8">
    <source>
        <dbReference type="EMBL" id="WOK99418.1"/>
    </source>
</evidence>
<dbReference type="Gene3D" id="1.20.5.170">
    <property type="match status" value="1"/>
</dbReference>
<feature type="region of interest" description="Disordered" evidence="6">
    <location>
        <begin position="385"/>
        <end position="421"/>
    </location>
</feature>
<feature type="compositionally biased region" description="Polar residues" evidence="6">
    <location>
        <begin position="147"/>
        <end position="173"/>
    </location>
</feature>
<dbReference type="InterPro" id="IPR045314">
    <property type="entry name" value="bZIP_plant_GBF1"/>
</dbReference>
<dbReference type="Pfam" id="PF12498">
    <property type="entry name" value="bZIP_C"/>
    <property type="match status" value="1"/>
</dbReference>
<keyword evidence="2" id="KW-0805">Transcription regulation</keyword>
<dbReference type="InterPro" id="IPR004827">
    <property type="entry name" value="bZIP"/>
</dbReference>
<proteinExistence type="predicted"/>
<feature type="region of interest" description="Disordered" evidence="6">
    <location>
        <begin position="54"/>
        <end position="85"/>
    </location>
</feature>
<feature type="region of interest" description="Disordered" evidence="6">
    <location>
        <begin position="201"/>
        <end position="263"/>
    </location>
</feature>
<accession>A0AAQ3K1L5</accession>